<accession>A0A444WDC7</accession>
<dbReference type="PROSITE" id="PS51257">
    <property type="entry name" value="PROKAR_LIPOPROTEIN"/>
    <property type="match status" value="1"/>
</dbReference>
<proteinExistence type="predicted"/>
<reference evidence="2 3" key="1">
    <citation type="submission" date="2014-12" db="EMBL/GenBank/DDBJ databases">
        <title>Genome sequence of Flavobacterium beibuense RSKm HC5.</title>
        <authorList>
            <person name="Kim J.F."/>
            <person name="Song J.Y."/>
            <person name="Kwak M.-J."/>
            <person name="Lee S.-W."/>
        </authorList>
    </citation>
    <scope>NUCLEOTIDE SEQUENCE [LARGE SCALE GENOMIC DNA]</scope>
    <source>
        <strain evidence="2 3">RSKm HC5</strain>
    </source>
</reference>
<comment type="caution">
    <text evidence="2">The sequence shown here is derived from an EMBL/GenBank/DDBJ whole genome shotgun (WGS) entry which is preliminary data.</text>
</comment>
<feature type="signal peptide" evidence="1">
    <location>
        <begin position="1"/>
        <end position="27"/>
    </location>
</feature>
<evidence type="ECO:0000313" key="3">
    <source>
        <dbReference type="Proteomes" id="UP000289775"/>
    </source>
</evidence>
<protein>
    <submittedName>
        <fullName evidence="2">Putative lipoprotein</fullName>
    </submittedName>
</protein>
<gene>
    <name evidence="2" type="ORF">NU09_1336</name>
</gene>
<organism evidence="2 3">
    <name type="scientific">Flavobacterium beibuense</name>
    <dbReference type="NCBI Taxonomy" id="657326"/>
    <lineage>
        <taxon>Bacteria</taxon>
        <taxon>Pseudomonadati</taxon>
        <taxon>Bacteroidota</taxon>
        <taxon>Flavobacteriia</taxon>
        <taxon>Flavobacteriales</taxon>
        <taxon>Flavobacteriaceae</taxon>
        <taxon>Flavobacterium</taxon>
    </lineage>
</organism>
<dbReference type="EMBL" id="JUIW01000004">
    <property type="protein sequence ID" value="RYJ43828.1"/>
    <property type="molecule type" value="Genomic_DNA"/>
</dbReference>
<sequence>MNIEKVFMKKLILFFAALFLLTSCSFDEDNPQFHVAFVPVVGVEMPEYFVHGENYEIKVKYQRPTDCYFYDGFHYEEKNNALVIAVQTLVIEDSNCASLDGVEPEEASFTFACSPTYGGSSYLFKFYTGKNEDGTNSYMEVEVPIAQ</sequence>
<evidence type="ECO:0000256" key="1">
    <source>
        <dbReference type="SAM" id="SignalP"/>
    </source>
</evidence>
<keyword evidence="1" id="KW-0732">Signal</keyword>
<dbReference type="Proteomes" id="UP000289775">
    <property type="component" value="Unassembled WGS sequence"/>
</dbReference>
<feature type="chain" id="PRO_5019542056" evidence="1">
    <location>
        <begin position="28"/>
        <end position="147"/>
    </location>
</feature>
<dbReference type="AlphaFoldDB" id="A0A444WDC7"/>
<evidence type="ECO:0000313" key="2">
    <source>
        <dbReference type="EMBL" id="RYJ43828.1"/>
    </source>
</evidence>
<name>A0A444WDC7_9FLAO</name>
<keyword evidence="2" id="KW-0449">Lipoprotein</keyword>
<keyword evidence="3" id="KW-1185">Reference proteome</keyword>